<dbReference type="InterPro" id="IPR011650">
    <property type="entry name" value="Peptidase_M20_dimer"/>
</dbReference>
<proteinExistence type="predicted"/>
<dbReference type="InterPro" id="IPR017439">
    <property type="entry name" value="Amidohydrolase"/>
</dbReference>
<protein>
    <submittedName>
        <fullName evidence="2">M20 family metallopeptidase</fullName>
    </submittedName>
</protein>
<dbReference type="Gene3D" id="3.40.630.10">
    <property type="entry name" value="Zn peptidases"/>
    <property type="match status" value="1"/>
</dbReference>
<organism evidence="2 3">
    <name type="scientific">Veillonella absiana</name>
    <dbReference type="NCBI Taxonomy" id="3079305"/>
    <lineage>
        <taxon>Bacteria</taxon>
        <taxon>Bacillati</taxon>
        <taxon>Bacillota</taxon>
        <taxon>Negativicutes</taxon>
        <taxon>Veillonellales</taxon>
        <taxon>Veillonellaceae</taxon>
        <taxon>Veillonella</taxon>
    </lineage>
</organism>
<dbReference type="NCBIfam" id="TIGR01891">
    <property type="entry name" value="amidohydrolases"/>
    <property type="match status" value="1"/>
</dbReference>
<reference evidence="2 3" key="1">
    <citation type="submission" date="2023-10" db="EMBL/GenBank/DDBJ databases">
        <title>Veillonella sp. nov., isolated from a pig farm feces dump.</title>
        <authorList>
            <person name="Chang Y.-H."/>
        </authorList>
    </citation>
    <scope>NUCLEOTIDE SEQUENCE [LARGE SCALE GENOMIC DNA]</scope>
    <source>
        <strain evidence="2 3">YH-vei2233</strain>
    </source>
</reference>
<comment type="caution">
    <text evidence="2">The sequence shown here is derived from an EMBL/GenBank/DDBJ whole genome shotgun (WGS) entry which is preliminary data.</text>
</comment>
<dbReference type="RefSeq" id="WP_295189153.1">
    <property type="nucleotide sequence ID" value="NZ_JAWJZA010000006.1"/>
</dbReference>
<dbReference type="SUPFAM" id="SSF53187">
    <property type="entry name" value="Zn-dependent exopeptidases"/>
    <property type="match status" value="1"/>
</dbReference>
<evidence type="ECO:0000313" key="3">
    <source>
        <dbReference type="Proteomes" id="UP001272515"/>
    </source>
</evidence>
<dbReference type="SUPFAM" id="SSF55031">
    <property type="entry name" value="Bacterial exopeptidase dimerisation domain"/>
    <property type="match status" value="1"/>
</dbReference>
<dbReference type="PANTHER" id="PTHR11014:SF169">
    <property type="entry name" value="CLAN MH, FAMILY M20, PEPTIDASE T-LIKE METALLOPEPTIDASE"/>
    <property type="match status" value="1"/>
</dbReference>
<accession>A0ABU3ZA09</accession>
<gene>
    <name evidence="2" type="ORF">RVY80_06590</name>
</gene>
<name>A0ABU3ZA09_9FIRM</name>
<dbReference type="Pfam" id="PF07687">
    <property type="entry name" value="M20_dimer"/>
    <property type="match status" value="1"/>
</dbReference>
<dbReference type="InterPro" id="IPR036264">
    <property type="entry name" value="Bact_exopeptidase_dim_dom"/>
</dbReference>
<dbReference type="PIRSF" id="PIRSF005962">
    <property type="entry name" value="Pept_M20D_amidohydro"/>
    <property type="match status" value="1"/>
</dbReference>
<dbReference type="Gene3D" id="3.30.70.360">
    <property type="match status" value="1"/>
</dbReference>
<evidence type="ECO:0000313" key="2">
    <source>
        <dbReference type="EMBL" id="MDV5088506.1"/>
    </source>
</evidence>
<keyword evidence="3" id="KW-1185">Reference proteome</keyword>
<dbReference type="InterPro" id="IPR002933">
    <property type="entry name" value="Peptidase_M20"/>
</dbReference>
<sequence length="395" mass="43122">MAVFKEIIQEKAKQYAEKIVEWRRHFHENPELSGEEVETSKYIQEQLSNMGIPFNANVFQYAVIGEIKGAHPGKTVALRADMDALPVTEQTGLPFASKNTGKMHACGHDSHMAILLGAAAVLNSIKDQLHGTVKLVFQPAEESGTIRGAYHIVETGVLEGVEEIFGLHVWPDLPVGTVGLRKGNLMAASDRFDVHIKGKATHGAMPHLGTDAIVAAANWIVNVQSIVARETDPMENLVCTIGTFKSGERYNVGAEDAYLEGTCRTYNPAKRDYIENRLIESLKALDLMFGTTSVIDYQRGHSATINDADSIDHLTKVGTEYLGEEAIVLPEVPAMTAEDFSAYLNKYKGAFIWLGTGYEGNPALHHNKFAIDESVLQTGVTLMSGAIAELLVGEQ</sequence>
<dbReference type="Proteomes" id="UP001272515">
    <property type="component" value="Unassembled WGS sequence"/>
</dbReference>
<evidence type="ECO:0000259" key="1">
    <source>
        <dbReference type="Pfam" id="PF07687"/>
    </source>
</evidence>
<dbReference type="PANTHER" id="PTHR11014">
    <property type="entry name" value="PEPTIDASE M20 FAMILY MEMBER"/>
    <property type="match status" value="1"/>
</dbReference>
<dbReference type="CDD" id="cd03886">
    <property type="entry name" value="M20_Acy1"/>
    <property type="match status" value="1"/>
</dbReference>
<feature type="domain" description="Peptidase M20 dimerisation" evidence="1">
    <location>
        <begin position="191"/>
        <end position="284"/>
    </location>
</feature>
<dbReference type="EMBL" id="JAWJZB010000007">
    <property type="protein sequence ID" value="MDV5088506.1"/>
    <property type="molecule type" value="Genomic_DNA"/>
</dbReference>
<dbReference type="Pfam" id="PF01546">
    <property type="entry name" value="Peptidase_M20"/>
    <property type="match status" value="1"/>
</dbReference>